<dbReference type="PROSITE" id="PS00678">
    <property type="entry name" value="WD_REPEATS_1"/>
    <property type="match status" value="1"/>
</dbReference>
<evidence type="ECO:0000313" key="5">
    <source>
        <dbReference type="Proteomes" id="UP001152888"/>
    </source>
</evidence>
<dbReference type="GO" id="GO:0032040">
    <property type="term" value="C:small-subunit processome"/>
    <property type="evidence" value="ECO:0007669"/>
    <property type="project" value="TreeGrafter"/>
</dbReference>
<name>A0A9P0KPN7_ACAOB</name>
<dbReference type="PROSITE" id="PS50294">
    <property type="entry name" value="WD_REPEATS_REGION"/>
    <property type="match status" value="2"/>
</dbReference>
<dbReference type="SMART" id="SM00320">
    <property type="entry name" value="WD40"/>
    <property type="match status" value="6"/>
</dbReference>
<organism evidence="4 5">
    <name type="scientific">Acanthoscelides obtectus</name>
    <name type="common">Bean weevil</name>
    <name type="synonym">Bruchus obtectus</name>
    <dbReference type="NCBI Taxonomy" id="200917"/>
    <lineage>
        <taxon>Eukaryota</taxon>
        <taxon>Metazoa</taxon>
        <taxon>Ecdysozoa</taxon>
        <taxon>Arthropoda</taxon>
        <taxon>Hexapoda</taxon>
        <taxon>Insecta</taxon>
        <taxon>Pterygota</taxon>
        <taxon>Neoptera</taxon>
        <taxon>Endopterygota</taxon>
        <taxon>Coleoptera</taxon>
        <taxon>Polyphaga</taxon>
        <taxon>Cucujiformia</taxon>
        <taxon>Chrysomeloidea</taxon>
        <taxon>Chrysomelidae</taxon>
        <taxon>Bruchinae</taxon>
        <taxon>Bruchini</taxon>
        <taxon>Acanthoscelides</taxon>
    </lineage>
</organism>
<dbReference type="EMBL" id="CAKOFQ010006906">
    <property type="protein sequence ID" value="CAH1981260.1"/>
    <property type="molecule type" value="Genomic_DNA"/>
</dbReference>
<dbReference type="PANTHER" id="PTHR19858">
    <property type="entry name" value="WD40 REPEAT PROTEIN"/>
    <property type="match status" value="1"/>
</dbReference>
<dbReference type="PANTHER" id="PTHR19858:SF0">
    <property type="entry name" value="PERIODIC TRYPTOPHAN PROTEIN 2 HOMOLOG"/>
    <property type="match status" value="1"/>
</dbReference>
<proteinExistence type="predicted"/>
<dbReference type="InterPro" id="IPR001680">
    <property type="entry name" value="WD40_rpt"/>
</dbReference>
<evidence type="ECO:0000256" key="1">
    <source>
        <dbReference type="ARBA" id="ARBA00022574"/>
    </source>
</evidence>
<protein>
    <submittedName>
        <fullName evidence="4">Uncharacterized protein</fullName>
    </submittedName>
</protein>
<feature type="repeat" description="WD" evidence="3">
    <location>
        <begin position="380"/>
        <end position="421"/>
    </location>
</feature>
<dbReference type="Gene3D" id="2.130.10.10">
    <property type="entry name" value="YVTN repeat-like/Quinoprotein amine dehydrogenase"/>
    <property type="match status" value="2"/>
</dbReference>
<reference evidence="4" key="1">
    <citation type="submission" date="2022-03" db="EMBL/GenBank/DDBJ databases">
        <authorList>
            <person name="Sayadi A."/>
        </authorList>
    </citation>
    <scope>NUCLEOTIDE SEQUENCE</scope>
</reference>
<gene>
    <name evidence="4" type="ORF">ACAOBT_LOCUS14385</name>
</gene>
<dbReference type="GO" id="GO:0034388">
    <property type="term" value="C:Pwp2p-containing subcomplex of 90S preribosome"/>
    <property type="evidence" value="ECO:0007669"/>
    <property type="project" value="TreeGrafter"/>
</dbReference>
<dbReference type="GO" id="GO:0000462">
    <property type="term" value="P:maturation of SSU-rRNA from tricistronic rRNA transcript (SSU-rRNA, 5.8S rRNA, LSU-rRNA)"/>
    <property type="evidence" value="ECO:0007669"/>
    <property type="project" value="TreeGrafter"/>
</dbReference>
<dbReference type="InterPro" id="IPR027145">
    <property type="entry name" value="PWP2"/>
</dbReference>
<dbReference type="OrthoDB" id="3142434at2759"/>
<feature type="repeat" description="WD" evidence="3">
    <location>
        <begin position="422"/>
        <end position="463"/>
    </location>
</feature>
<keyword evidence="1 3" id="KW-0853">WD repeat</keyword>
<dbReference type="SUPFAM" id="SSF50978">
    <property type="entry name" value="WD40 repeat-like"/>
    <property type="match status" value="1"/>
</dbReference>
<dbReference type="PROSITE" id="PS50082">
    <property type="entry name" value="WD_REPEATS_2"/>
    <property type="match status" value="2"/>
</dbReference>
<keyword evidence="5" id="KW-1185">Reference proteome</keyword>
<sequence length="486" mass="54600">MKFSYKLNNLLGTVYKKGNLIFTPDGNSVISPVGNRITIFNLRNNKSTTLPIESRYNYEAVGLSPDGFTLLTVNEVGEANIISLISQTVVYRYQFKRKVRAVKFSPDGKHFAVCKENNVFVFKAPNSKNIQYNGFVMERVFHGAYDETTCLDWSSDSKILAVGSKDMATKLYPLDKWKNFRLCSLGSHTEGIVGCFFEEGSYDITTISRNGQLCIWESTVEPQDLIPLNEIPVNKKKKKNDDDEDDVNIADSIERTEEETVAALEQLEVNDTNNKENKMFYKRVAKHFVADEVRKNNRDALLTSAAYHKTLKILVTGYSTGEFFIHELPDVNQIHSLSISDEKIKSISLNDTGDWIALGCGGSGQLLVWEWQSETYIMKQQGHSSNMSCISYSGDGQMIVTGGEDGKVKLWNIHSGFCFVTFTEHTNAVSDVAISGAKRFVVSASYDGTVRTYDLKSKLNMMLSSVRPKRQPIMDRCFVLLGYSSA</sequence>
<dbReference type="InterPro" id="IPR036322">
    <property type="entry name" value="WD40_repeat_dom_sf"/>
</dbReference>
<evidence type="ECO:0000313" key="4">
    <source>
        <dbReference type="EMBL" id="CAH1981260.1"/>
    </source>
</evidence>
<comment type="caution">
    <text evidence="4">The sequence shown here is derived from an EMBL/GenBank/DDBJ whole genome shotgun (WGS) entry which is preliminary data.</text>
</comment>
<dbReference type="Proteomes" id="UP001152888">
    <property type="component" value="Unassembled WGS sequence"/>
</dbReference>
<dbReference type="InterPro" id="IPR015943">
    <property type="entry name" value="WD40/YVTN_repeat-like_dom_sf"/>
</dbReference>
<dbReference type="Pfam" id="PF00400">
    <property type="entry name" value="WD40"/>
    <property type="match status" value="4"/>
</dbReference>
<evidence type="ECO:0000256" key="2">
    <source>
        <dbReference type="ARBA" id="ARBA00022737"/>
    </source>
</evidence>
<accession>A0A9P0KPN7</accession>
<dbReference type="InterPro" id="IPR019775">
    <property type="entry name" value="WD40_repeat_CS"/>
</dbReference>
<dbReference type="GO" id="GO:0000028">
    <property type="term" value="P:ribosomal small subunit assembly"/>
    <property type="evidence" value="ECO:0007669"/>
    <property type="project" value="TreeGrafter"/>
</dbReference>
<keyword evidence="2" id="KW-0677">Repeat</keyword>
<dbReference type="AlphaFoldDB" id="A0A9P0KPN7"/>
<evidence type="ECO:0000256" key="3">
    <source>
        <dbReference type="PROSITE-ProRule" id="PRU00221"/>
    </source>
</evidence>